<protein>
    <submittedName>
        <fullName evidence="1">Uncharacterized protein</fullName>
    </submittedName>
</protein>
<dbReference type="AlphaFoldDB" id="A0A8X6PE24"/>
<dbReference type="OrthoDB" id="8863506at2759"/>
<evidence type="ECO:0000313" key="2">
    <source>
        <dbReference type="Proteomes" id="UP000887013"/>
    </source>
</evidence>
<dbReference type="Proteomes" id="UP000887013">
    <property type="component" value="Unassembled WGS sequence"/>
</dbReference>
<proteinExistence type="predicted"/>
<comment type="caution">
    <text evidence="1">The sequence shown here is derived from an EMBL/GenBank/DDBJ whole genome shotgun (WGS) entry which is preliminary data.</text>
</comment>
<reference evidence="1" key="1">
    <citation type="submission" date="2020-08" db="EMBL/GenBank/DDBJ databases">
        <title>Multicomponent nature underlies the extraordinary mechanical properties of spider dragline silk.</title>
        <authorList>
            <person name="Kono N."/>
            <person name="Nakamura H."/>
            <person name="Mori M."/>
            <person name="Yoshida Y."/>
            <person name="Ohtoshi R."/>
            <person name="Malay A.D."/>
            <person name="Moran D.A.P."/>
            <person name="Tomita M."/>
            <person name="Numata K."/>
            <person name="Arakawa K."/>
        </authorList>
    </citation>
    <scope>NUCLEOTIDE SEQUENCE</scope>
</reference>
<accession>A0A8X6PE24</accession>
<gene>
    <name evidence="1" type="ORF">NPIL_490091</name>
</gene>
<keyword evidence="2" id="KW-1185">Reference proteome</keyword>
<sequence length="70" mass="7968">MDEDETFLHVEGLFTLDTCWGYGYGPARKSYSLPWIRRGLQKDSGHTGETRCAYVNKSLFTHDSFSVTTS</sequence>
<name>A0A8X6PE24_NEPPI</name>
<dbReference type="EMBL" id="BMAW01115456">
    <property type="protein sequence ID" value="GFT66111.1"/>
    <property type="molecule type" value="Genomic_DNA"/>
</dbReference>
<evidence type="ECO:0000313" key="1">
    <source>
        <dbReference type="EMBL" id="GFT66111.1"/>
    </source>
</evidence>
<organism evidence="1 2">
    <name type="scientific">Nephila pilipes</name>
    <name type="common">Giant wood spider</name>
    <name type="synonym">Nephila maculata</name>
    <dbReference type="NCBI Taxonomy" id="299642"/>
    <lineage>
        <taxon>Eukaryota</taxon>
        <taxon>Metazoa</taxon>
        <taxon>Ecdysozoa</taxon>
        <taxon>Arthropoda</taxon>
        <taxon>Chelicerata</taxon>
        <taxon>Arachnida</taxon>
        <taxon>Araneae</taxon>
        <taxon>Araneomorphae</taxon>
        <taxon>Entelegynae</taxon>
        <taxon>Araneoidea</taxon>
        <taxon>Nephilidae</taxon>
        <taxon>Nephila</taxon>
    </lineage>
</organism>